<dbReference type="EMBL" id="CAEZYL010000085">
    <property type="protein sequence ID" value="CAB4729235.1"/>
    <property type="molecule type" value="Genomic_DNA"/>
</dbReference>
<evidence type="ECO:0000313" key="1">
    <source>
        <dbReference type="EMBL" id="CAB4729235.1"/>
    </source>
</evidence>
<name>A0A6J6S3J8_9ZZZZ</name>
<reference evidence="1" key="1">
    <citation type="submission" date="2020-05" db="EMBL/GenBank/DDBJ databases">
        <authorList>
            <person name="Chiriac C."/>
            <person name="Salcher M."/>
            <person name="Ghai R."/>
            <person name="Kavagutti S V."/>
        </authorList>
    </citation>
    <scope>NUCLEOTIDE SEQUENCE</scope>
</reference>
<dbReference type="AlphaFoldDB" id="A0A6J6S3J8"/>
<sequence length="62" mass="7296">MISKAAYERKLLFVELRHRGRHEIYTLGSSQIHFGKHADVKHGEFFAIVKECEPELGANWWK</sequence>
<accession>A0A6J6S3J8</accession>
<gene>
    <name evidence="1" type="ORF">UFOPK2689_01075</name>
</gene>
<organism evidence="1">
    <name type="scientific">freshwater metagenome</name>
    <dbReference type="NCBI Taxonomy" id="449393"/>
    <lineage>
        <taxon>unclassified sequences</taxon>
        <taxon>metagenomes</taxon>
        <taxon>ecological metagenomes</taxon>
    </lineage>
</organism>
<protein>
    <submittedName>
        <fullName evidence="1">Unannotated protein</fullName>
    </submittedName>
</protein>
<proteinExistence type="predicted"/>